<keyword evidence="1" id="KW-0812">Transmembrane</keyword>
<name>A0A928Q203_9FIRM</name>
<dbReference type="RefSeq" id="WP_326840040.1">
    <property type="nucleotide sequence ID" value="NZ_SVNY01000002.1"/>
</dbReference>
<reference evidence="2" key="1">
    <citation type="submission" date="2019-04" db="EMBL/GenBank/DDBJ databases">
        <title>Evolution of Biomass-Degrading Anaerobic Consortia Revealed by Metagenomics.</title>
        <authorList>
            <person name="Peng X."/>
        </authorList>
    </citation>
    <scope>NUCLEOTIDE SEQUENCE</scope>
    <source>
        <strain evidence="2">SIG551</strain>
    </source>
</reference>
<dbReference type="InterPro" id="IPR008875">
    <property type="entry name" value="TraX"/>
</dbReference>
<feature type="transmembrane region" description="Helical" evidence="1">
    <location>
        <begin position="130"/>
        <end position="155"/>
    </location>
</feature>
<feature type="transmembrane region" description="Helical" evidence="1">
    <location>
        <begin position="70"/>
        <end position="88"/>
    </location>
</feature>
<comment type="caution">
    <text evidence="2">The sequence shown here is derived from an EMBL/GenBank/DDBJ whole genome shotgun (WGS) entry which is preliminary data.</text>
</comment>
<keyword evidence="1" id="KW-0472">Membrane</keyword>
<dbReference type="EMBL" id="SVNY01000002">
    <property type="protein sequence ID" value="MBE6832769.1"/>
    <property type="molecule type" value="Genomic_DNA"/>
</dbReference>
<gene>
    <name evidence="2" type="ORF">E7512_04185</name>
</gene>
<dbReference type="Pfam" id="PF05857">
    <property type="entry name" value="TraX"/>
    <property type="match status" value="1"/>
</dbReference>
<feature type="transmembrane region" description="Helical" evidence="1">
    <location>
        <begin position="222"/>
        <end position="242"/>
    </location>
</feature>
<feature type="transmembrane region" description="Helical" evidence="1">
    <location>
        <begin position="38"/>
        <end position="58"/>
    </location>
</feature>
<evidence type="ECO:0000313" key="3">
    <source>
        <dbReference type="Proteomes" id="UP000754750"/>
    </source>
</evidence>
<organism evidence="2 3">
    <name type="scientific">Faecalispora sporosphaeroides</name>
    <dbReference type="NCBI Taxonomy" id="1549"/>
    <lineage>
        <taxon>Bacteria</taxon>
        <taxon>Bacillati</taxon>
        <taxon>Bacillota</taxon>
        <taxon>Clostridia</taxon>
        <taxon>Eubacteriales</taxon>
        <taxon>Oscillospiraceae</taxon>
        <taxon>Faecalispora</taxon>
    </lineage>
</organism>
<protein>
    <submittedName>
        <fullName evidence="2">Protein TraX</fullName>
    </submittedName>
</protein>
<evidence type="ECO:0000313" key="2">
    <source>
        <dbReference type="EMBL" id="MBE6832769.1"/>
    </source>
</evidence>
<proteinExistence type="predicted"/>
<evidence type="ECO:0000256" key="1">
    <source>
        <dbReference type="SAM" id="Phobius"/>
    </source>
</evidence>
<feature type="transmembrane region" description="Helical" evidence="1">
    <location>
        <begin position="12"/>
        <end position="32"/>
    </location>
</feature>
<feature type="transmembrane region" description="Helical" evidence="1">
    <location>
        <begin position="192"/>
        <end position="210"/>
    </location>
</feature>
<keyword evidence="1" id="KW-1133">Transmembrane helix</keyword>
<dbReference type="AlphaFoldDB" id="A0A928Q203"/>
<dbReference type="Proteomes" id="UP000754750">
    <property type="component" value="Unassembled WGS sequence"/>
</dbReference>
<accession>A0A928Q203</accession>
<sequence length="243" mass="27360">MKKDAYRGLTAHSLKMIAVAAMLADHFAWLFLETYSVPGQLLHVIGRTAIPIMCFFIAQGYYQTRSRTRYAARLAVFAVISQIPYHYFMTGNLNILSAPVRLNVLFTLLFALLSLSIVDRMRYQSAGWLGLLPLMLLASFGDWSVFAVIFTMIFADTRLDPKRRMLLFTGAATTTAGFFAWSNSLQSGAPPWGGFFQFGLLLAVPLLLCYNGRRGTSPAGKWFFYVFYPLHLIILTVIHSFVI</sequence>
<feature type="transmembrane region" description="Helical" evidence="1">
    <location>
        <begin position="100"/>
        <end position="118"/>
    </location>
</feature>